<dbReference type="AlphaFoldDB" id="A0AAN6RJE1"/>
<dbReference type="Pfam" id="PF00703">
    <property type="entry name" value="Glyco_hydro_2"/>
    <property type="match status" value="1"/>
</dbReference>
<dbReference type="InterPro" id="IPR008979">
    <property type="entry name" value="Galactose-bd-like_sf"/>
</dbReference>
<dbReference type="Pfam" id="PF02837">
    <property type="entry name" value="Glyco_hydro_2_N"/>
    <property type="match status" value="1"/>
</dbReference>
<comment type="caution">
    <text evidence="8">The sequence shown here is derived from an EMBL/GenBank/DDBJ whole genome shotgun (WGS) entry which is preliminary data.</text>
</comment>
<dbReference type="InterPro" id="IPR006102">
    <property type="entry name" value="Ig-like_GH2"/>
</dbReference>
<keyword evidence="3" id="KW-0326">Glycosidase</keyword>
<feature type="chain" id="PRO_5042848382" description="Beta-galactosidase" evidence="4">
    <location>
        <begin position="22"/>
        <end position="634"/>
    </location>
</feature>
<dbReference type="InterPro" id="IPR013783">
    <property type="entry name" value="Ig-like_fold"/>
</dbReference>
<dbReference type="InterPro" id="IPR006104">
    <property type="entry name" value="Glyco_hydro_2_N"/>
</dbReference>
<dbReference type="SUPFAM" id="SSF49303">
    <property type="entry name" value="beta-Galactosidase/glucuronidase domain"/>
    <property type="match status" value="1"/>
</dbReference>
<proteinExistence type="inferred from homology"/>
<dbReference type="PANTHER" id="PTHR42732:SF2">
    <property type="entry name" value="BETA-MANNOSIDASE"/>
    <property type="match status" value="1"/>
</dbReference>
<dbReference type="GO" id="GO:0004553">
    <property type="term" value="F:hydrolase activity, hydrolyzing O-glycosyl compounds"/>
    <property type="evidence" value="ECO:0007669"/>
    <property type="project" value="InterPro"/>
</dbReference>
<keyword evidence="4" id="KW-0732">Signal</keyword>
<dbReference type="SUPFAM" id="SSF51445">
    <property type="entry name" value="(Trans)glycosidases"/>
    <property type="match status" value="1"/>
</dbReference>
<evidence type="ECO:0000256" key="3">
    <source>
        <dbReference type="ARBA" id="ARBA00023295"/>
    </source>
</evidence>
<feature type="domain" description="Glycoside hydrolase family 2 immunoglobulin-like beta-sandwich" evidence="5">
    <location>
        <begin position="241"/>
        <end position="318"/>
    </location>
</feature>
<organism evidence="8 9">
    <name type="scientific">Pseudopithomyces chartarum</name>
    <dbReference type="NCBI Taxonomy" id="1892770"/>
    <lineage>
        <taxon>Eukaryota</taxon>
        <taxon>Fungi</taxon>
        <taxon>Dikarya</taxon>
        <taxon>Ascomycota</taxon>
        <taxon>Pezizomycotina</taxon>
        <taxon>Dothideomycetes</taxon>
        <taxon>Pleosporomycetidae</taxon>
        <taxon>Pleosporales</taxon>
        <taxon>Massarineae</taxon>
        <taxon>Didymosphaeriaceae</taxon>
        <taxon>Pseudopithomyces</taxon>
    </lineage>
</organism>
<sequence length="634" mass="71381">MFSSLGAFGLLLSTALGQGYANDNSTGGYVLKQGPLDTPWTTTVGTKPWPEYPRPQLARSNPEQWKNLNGVWEYKNSTKNEYEGLSGVSVGGELEGGQAVLVPFCLESALSGIMGTWTLYSWYRTTFDIPSSWKDRVVLNFGAVDYEATVFVNGKNVTRHVGGYWSFNVDITDYLNDNGTNELIVYVFDPTNLSPYNIPMGKQKLTPEHIFYTPCSGIWQTVWLESVPTDSIDKLDIDAGADGKINITIHSSSNRTNADFILYEKDSTEIKFKTKVALNSPQIVTIDSVELWSPDSPTLYNISVVLGDDTVTSYTGFRTISRGEVNGVQRPLLNGEFVFIFGTLDQGYWPDGLHSPPSFEAMVYDLKALKEVGYNMVRKHIKVEPALFYQACDQLGLLLIQDMPSLATSWERNPDGPNPSGAPSLEQDVQNEFDRQLTVHIEQLKSYPSIVIWVIYNEGWGQPWEKYNGVHNVSADFLLTDLVRKHDPSRLIDSVTGWHDHGAGDFLCGTPWYSGDTSPYDPERIAFQGEFGGIGHNITEEHAWKVQKSIDDVIYTYELDATIEVWNFRAHMIFKELEYQVKEYGCSGAVWTQTTDVEGEVNGMLTYDRRINRMDKEQWRADIQALYDAAASRR</sequence>
<dbReference type="Proteomes" id="UP001280581">
    <property type="component" value="Unassembled WGS sequence"/>
</dbReference>
<dbReference type="InterPro" id="IPR017853">
    <property type="entry name" value="GH"/>
</dbReference>
<comment type="similarity">
    <text evidence="1">Belongs to the glycosyl hydrolase 2 family.</text>
</comment>
<dbReference type="SUPFAM" id="SSF49785">
    <property type="entry name" value="Galactose-binding domain-like"/>
    <property type="match status" value="1"/>
</dbReference>
<dbReference type="GO" id="GO:0005975">
    <property type="term" value="P:carbohydrate metabolic process"/>
    <property type="evidence" value="ECO:0007669"/>
    <property type="project" value="InterPro"/>
</dbReference>
<dbReference type="Gene3D" id="2.60.40.10">
    <property type="entry name" value="Immunoglobulins"/>
    <property type="match status" value="1"/>
</dbReference>
<evidence type="ECO:0000256" key="1">
    <source>
        <dbReference type="ARBA" id="ARBA00007401"/>
    </source>
</evidence>
<dbReference type="InterPro" id="IPR036156">
    <property type="entry name" value="Beta-gal/glucu_dom_sf"/>
</dbReference>
<feature type="domain" description="Glycoside hydrolase family 2 catalytic" evidence="6">
    <location>
        <begin position="360"/>
        <end position="610"/>
    </location>
</feature>
<protein>
    <recommendedName>
        <fullName evidence="10">Beta-galactosidase</fullName>
    </recommendedName>
</protein>
<feature type="signal peptide" evidence="4">
    <location>
        <begin position="1"/>
        <end position="21"/>
    </location>
</feature>
<evidence type="ECO:0000259" key="7">
    <source>
        <dbReference type="Pfam" id="PF02837"/>
    </source>
</evidence>
<keyword evidence="9" id="KW-1185">Reference proteome</keyword>
<name>A0AAN6RJE1_9PLEO</name>
<dbReference type="PANTHER" id="PTHR42732">
    <property type="entry name" value="BETA-GALACTOSIDASE"/>
    <property type="match status" value="1"/>
</dbReference>
<evidence type="ECO:0000259" key="6">
    <source>
        <dbReference type="Pfam" id="PF02836"/>
    </source>
</evidence>
<evidence type="ECO:0000256" key="4">
    <source>
        <dbReference type="SAM" id="SignalP"/>
    </source>
</evidence>
<evidence type="ECO:0008006" key="10">
    <source>
        <dbReference type="Google" id="ProtNLM"/>
    </source>
</evidence>
<dbReference type="InterPro" id="IPR051913">
    <property type="entry name" value="GH2_Domain-Containing"/>
</dbReference>
<gene>
    <name evidence="8" type="ORF">GRF29_19g767567</name>
</gene>
<reference evidence="8 9" key="1">
    <citation type="submission" date="2021-02" db="EMBL/GenBank/DDBJ databases">
        <title>Genome assembly of Pseudopithomyces chartarum.</title>
        <authorList>
            <person name="Jauregui R."/>
            <person name="Singh J."/>
            <person name="Voisey C."/>
        </authorList>
    </citation>
    <scope>NUCLEOTIDE SEQUENCE [LARGE SCALE GENOMIC DNA]</scope>
    <source>
        <strain evidence="8 9">AGR01</strain>
    </source>
</reference>
<evidence type="ECO:0000313" key="9">
    <source>
        <dbReference type="Proteomes" id="UP001280581"/>
    </source>
</evidence>
<evidence type="ECO:0000256" key="2">
    <source>
        <dbReference type="ARBA" id="ARBA00022801"/>
    </source>
</evidence>
<evidence type="ECO:0000259" key="5">
    <source>
        <dbReference type="Pfam" id="PF00703"/>
    </source>
</evidence>
<dbReference type="Gene3D" id="2.60.120.260">
    <property type="entry name" value="Galactose-binding domain-like"/>
    <property type="match status" value="1"/>
</dbReference>
<keyword evidence="2" id="KW-0378">Hydrolase</keyword>
<dbReference type="EMBL" id="WVTA01000003">
    <property type="protein sequence ID" value="KAK3214613.1"/>
    <property type="molecule type" value="Genomic_DNA"/>
</dbReference>
<accession>A0AAN6RJE1</accession>
<evidence type="ECO:0000313" key="8">
    <source>
        <dbReference type="EMBL" id="KAK3214613.1"/>
    </source>
</evidence>
<dbReference type="Gene3D" id="3.20.20.80">
    <property type="entry name" value="Glycosidases"/>
    <property type="match status" value="1"/>
</dbReference>
<feature type="domain" description="Glycosyl hydrolases family 2 sugar binding" evidence="7">
    <location>
        <begin position="121"/>
        <end position="189"/>
    </location>
</feature>
<dbReference type="InterPro" id="IPR006103">
    <property type="entry name" value="Glyco_hydro_2_cat"/>
</dbReference>
<dbReference type="Pfam" id="PF02836">
    <property type="entry name" value="Glyco_hydro_2_C"/>
    <property type="match status" value="1"/>
</dbReference>